<dbReference type="AlphaFoldDB" id="A0A0E9XX52"/>
<sequence length="59" mass="7087">MYFGELTWPSSTARVLNFRQAHFSKILADLSNIDWVQLLDCKTVNKKWDRFKRIIRDTI</sequence>
<name>A0A0E9XX52_ANGAN</name>
<accession>A0A0E9XX52</accession>
<protein>
    <submittedName>
        <fullName evidence="1">Uncharacterized protein</fullName>
    </submittedName>
</protein>
<dbReference type="EMBL" id="GBXM01001285">
    <property type="protein sequence ID" value="JAI07293.1"/>
    <property type="molecule type" value="Transcribed_RNA"/>
</dbReference>
<reference evidence="1" key="1">
    <citation type="submission" date="2014-11" db="EMBL/GenBank/DDBJ databases">
        <authorList>
            <person name="Amaro Gonzalez C."/>
        </authorList>
    </citation>
    <scope>NUCLEOTIDE SEQUENCE</scope>
</reference>
<organism evidence="1">
    <name type="scientific">Anguilla anguilla</name>
    <name type="common">European freshwater eel</name>
    <name type="synonym">Muraena anguilla</name>
    <dbReference type="NCBI Taxonomy" id="7936"/>
    <lineage>
        <taxon>Eukaryota</taxon>
        <taxon>Metazoa</taxon>
        <taxon>Chordata</taxon>
        <taxon>Craniata</taxon>
        <taxon>Vertebrata</taxon>
        <taxon>Euteleostomi</taxon>
        <taxon>Actinopterygii</taxon>
        <taxon>Neopterygii</taxon>
        <taxon>Teleostei</taxon>
        <taxon>Anguilliformes</taxon>
        <taxon>Anguillidae</taxon>
        <taxon>Anguilla</taxon>
    </lineage>
</organism>
<reference evidence="1" key="2">
    <citation type="journal article" date="2015" name="Fish Shellfish Immunol.">
        <title>Early steps in the European eel (Anguilla anguilla)-Vibrio vulnificus interaction in the gills: Role of the RtxA13 toxin.</title>
        <authorList>
            <person name="Callol A."/>
            <person name="Pajuelo D."/>
            <person name="Ebbesson L."/>
            <person name="Teles M."/>
            <person name="MacKenzie S."/>
            <person name="Amaro C."/>
        </authorList>
    </citation>
    <scope>NUCLEOTIDE SEQUENCE</scope>
</reference>
<proteinExistence type="predicted"/>
<evidence type="ECO:0000313" key="1">
    <source>
        <dbReference type="EMBL" id="JAI07293.1"/>
    </source>
</evidence>